<sequence>MTRPVYLIALLTCACSQNNDGNVPTYPTHPILGVIQDAPVDGLQSFSVVITDFDLYDTSGKVTGFVGAAPRRVELMGLHDEGELFASSLVYDGTYAGARVSFDPDTIEAIGADGTLLPVISSVDSFDVQFSAPVPLRGSERLDVLLDLDLARSIQGDPATPPLIFEPRASRIPFDSGTYQLGEVEGYAYTRLDSPNRLSLIPRLWNAGTERGGSAAVAPPDILIDLAPDAVLIDSAGQPFIDEAAFFAAFAQSTQFVEVHCDLRPNGTAAASRIELGGSAQTSSPSEVEGRVVAVDPGGSFDLLVLDIENHGTAISSLLAQSSPPYLFTIMFASETRFIDDPTHTAQDASDLAVGQRVDVLITDTSLPLLAQRVEFESAPEHRATVASTGGLPAGLVVRMTETTAAVTAGLVMDETTNVEVDLASAEIVLSARGERPLAASALVEGLQVELSGRVEGTSTEPTLAASRIRVIAGELTGTISGISAGTSTFDVTVTSIMDPFGGGATSPPFSVTLDPACTFSGAANNESAFFALFNDLAAGQSLRVEVVGIGTASANEVRAYDVRAAVN</sequence>
<evidence type="ECO:0000313" key="1">
    <source>
        <dbReference type="EMBL" id="QDV09248.1"/>
    </source>
</evidence>
<dbReference type="PROSITE" id="PS51257">
    <property type="entry name" value="PROKAR_LIPOPROTEIN"/>
    <property type="match status" value="1"/>
</dbReference>
<dbReference type="RefSeq" id="WP_145203300.1">
    <property type="nucleotide sequence ID" value="NZ_CP036434.1"/>
</dbReference>
<accession>A0A518EYS8</accession>
<evidence type="ECO:0000313" key="2">
    <source>
        <dbReference type="Proteomes" id="UP000320390"/>
    </source>
</evidence>
<dbReference type="Proteomes" id="UP000320390">
    <property type="component" value="Chromosome"/>
</dbReference>
<dbReference type="AlphaFoldDB" id="A0A518EYS8"/>
<organism evidence="1 2">
    <name type="scientific">Saltatorellus ferox</name>
    <dbReference type="NCBI Taxonomy" id="2528018"/>
    <lineage>
        <taxon>Bacteria</taxon>
        <taxon>Pseudomonadati</taxon>
        <taxon>Planctomycetota</taxon>
        <taxon>Planctomycetia</taxon>
        <taxon>Planctomycetia incertae sedis</taxon>
        <taxon>Saltatorellus</taxon>
    </lineage>
</organism>
<dbReference type="EMBL" id="CP036434">
    <property type="protein sequence ID" value="QDV09248.1"/>
    <property type="molecule type" value="Genomic_DNA"/>
</dbReference>
<protein>
    <recommendedName>
        <fullName evidence="3">DUF5666 domain-containing protein</fullName>
    </recommendedName>
</protein>
<keyword evidence="2" id="KW-1185">Reference proteome</keyword>
<name>A0A518EYS8_9BACT</name>
<proteinExistence type="predicted"/>
<reference evidence="1 2" key="1">
    <citation type="submission" date="2019-02" db="EMBL/GenBank/DDBJ databases">
        <title>Deep-cultivation of Planctomycetes and their phenomic and genomic characterization uncovers novel biology.</title>
        <authorList>
            <person name="Wiegand S."/>
            <person name="Jogler M."/>
            <person name="Boedeker C."/>
            <person name="Pinto D."/>
            <person name="Vollmers J."/>
            <person name="Rivas-Marin E."/>
            <person name="Kohn T."/>
            <person name="Peeters S.H."/>
            <person name="Heuer A."/>
            <person name="Rast P."/>
            <person name="Oberbeckmann S."/>
            <person name="Bunk B."/>
            <person name="Jeske O."/>
            <person name="Meyerdierks A."/>
            <person name="Storesund J.E."/>
            <person name="Kallscheuer N."/>
            <person name="Luecker S."/>
            <person name="Lage O.M."/>
            <person name="Pohl T."/>
            <person name="Merkel B.J."/>
            <person name="Hornburger P."/>
            <person name="Mueller R.-W."/>
            <person name="Bruemmer F."/>
            <person name="Labrenz M."/>
            <person name="Spormann A.M."/>
            <person name="Op den Camp H."/>
            <person name="Overmann J."/>
            <person name="Amann R."/>
            <person name="Jetten M.S.M."/>
            <person name="Mascher T."/>
            <person name="Medema M.H."/>
            <person name="Devos D.P."/>
            <person name="Kaster A.-K."/>
            <person name="Ovreas L."/>
            <person name="Rohde M."/>
            <person name="Galperin M.Y."/>
            <person name="Jogler C."/>
        </authorList>
    </citation>
    <scope>NUCLEOTIDE SEQUENCE [LARGE SCALE GENOMIC DNA]</scope>
    <source>
        <strain evidence="1 2">Poly30</strain>
    </source>
</reference>
<gene>
    <name evidence="1" type="ORF">Poly30_48050</name>
</gene>
<evidence type="ECO:0008006" key="3">
    <source>
        <dbReference type="Google" id="ProtNLM"/>
    </source>
</evidence>